<dbReference type="Proteomes" id="UP000517187">
    <property type="component" value="Unassembled WGS sequence"/>
</dbReference>
<reference evidence="3 5" key="1">
    <citation type="submission" date="2020-07" db="EMBL/GenBank/DDBJ databases">
        <title>Genomic Encyclopedia of Type Strains, Phase IV (KMG-V): Genome sequencing to study the core and pangenomes of soil and plant-associated prokaryotes.</title>
        <authorList>
            <person name="Whitman W."/>
        </authorList>
    </citation>
    <scope>NUCLEOTIDE SEQUENCE [LARGE SCALE GENOMIC DNA]</scope>
    <source>
        <strain evidence="2 4">SEMIA 4011</strain>
        <strain evidence="3 5">SEMIA 4052</strain>
    </source>
</reference>
<dbReference type="InterPro" id="IPR002716">
    <property type="entry name" value="PIN_dom"/>
</dbReference>
<evidence type="ECO:0000313" key="5">
    <source>
        <dbReference type="Proteomes" id="UP000535276"/>
    </source>
</evidence>
<dbReference type="Proteomes" id="UP000535276">
    <property type="component" value="Unassembled WGS sequence"/>
</dbReference>
<name>A0A7Z0E3L6_RHILE</name>
<feature type="domain" description="PIN" evidence="1">
    <location>
        <begin position="21"/>
        <end position="50"/>
    </location>
</feature>
<dbReference type="Pfam" id="PF01850">
    <property type="entry name" value="PIN"/>
    <property type="match status" value="1"/>
</dbReference>
<dbReference type="InterPro" id="IPR029060">
    <property type="entry name" value="PIN-like_dom_sf"/>
</dbReference>
<dbReference type="AlphaFoldDB" id="A0A7Z0E3L6"/>
<evidence type="ECO:0000313" key="3">
    <source>
        <dbReference type="EMBL" id="NYJ14478.1"/>
    </source>
</evidence>
<organism evidence="3 5">
    <name type="scientific">Rhizobium leguminosarum</name>
    <dbReference type="NCBI Taxonomy" id="384"/>
    <lineage>
        <taxon>Bacteria</taxon>
        <taxon>Pseudomonadati</taxon>
        <taxon>Pseudomonadota</taxon>
        <taxon>Alphaproteobacteria</taxon>
        <taxon>Hyphomicrobiales</taxon>
        <taxon>Rhizobiaceae</taxon>
        <taxon>Rhizobium/Agrobacterium group</taxon>
        <taxon>Rhizobium</taxon>
    </lineage>
</organism>
<evidence type="ECO:0000313" key="4">
    <source>
        <dbReference type="Proteomes" id="UP000517187"/>
    </source>
</evidence>
<proteinExistence type="predicted"/>
<evidence type="ECO:0000259" key="1">
    <source>
        <dbReference type="Pfam" id="PF01850"/>
    </source>
</evidence>
<accession>A0A7Z0E3L6</accession>
<dbReference type="SUPFAM" id="SSF88723">
    <property type="entry name" value="PIN domain-like"/>
    <property type="match status" value="1"/>
</dbReference>
<dbReference type="EMBL" id="JACIIJ010000011">
    <property type="protein sequence ID" value="MBB6223462.1"/>
    <property type="molecule type" value="Genomic_DNA"/>
</dbReference>
<gene>
    <name evidence="2" type="ORF">GGE66_004452</name>
    <name evidence="3" type="ORF">GGI64_005571</name>
</gene>
<dbReference type="EMBL" id="JACBZV010000012">
    <property type="protein sequence ID" value="NYJ14478.1"/>
    <property type="molecule type" value="Genomic_DNA"/>
</dbReference>
<evidence type="ECO:0000313" key="2">
    <source>
        <dbReference type="EMBL" id="MBB6223462.1"/>
    </source>
</evidence>
<protein>
    <submittedName>
        <fullName evidence="3">Putative nucleic acid-binding protein</fullName>
    </submittedName>
</protein>
<comment type="caution">
    <text evidence="3">The sequence shown here is derived from an EMBL/GenBank/DDBJ whole genome shotgun (WGS) entry which is preliminary data.</text>
</comment>
<sequence>MWPPRHSACPPCSRDIGSPQLATADAIIYATAERHEADILACDAHFKDLERGVYIDKKD</sequence>